<proteinExistence type="predicted"/>
<feature type="domain" description="Histidine kinase/HSP90-like ATPase" evidence="10">
    <location>
        <begin position="275"/>
        <end position="365"/>
    </location>
</feature>
<dbReference type="AlphaFoldDB" id="A0A919H7G2"/>
<keyword evidence="9" id="KW-0812">Transmembrane</keyword>
<keyword evidence="3" id="KW-0597">Phosphoprotein</keyword>
<protein>
    <recommendedName>
        <fullName evidence="2">histidine kinase</fullName>
        <ecNumber evidence="2">2.7.13.3</ecNumber>
    </recommendedName>
</protein>
<keyword evidence="4" id="KW-0808">Transferase</keyword>
<dbReference type="Pfam" id="PF07730">
    <property type="entry name" value="HisKA_3"/>
    <property type="match status" value="1"/>
</dbReference>
<gene>
    <name evidence="12" type="ORF">Sxan_62780</name>
</gene>
<dbReference type="InterPro" id="IPR036890">
    <property type="entry name" value="HATPase_C_sf"/>
</dbReference>
<evidence type="ECO:0000256" key="9">
    <source>
        <dbReference type="SAM" id="Phobius"/>
    </source>
</evidence>
<dbReference type="InterPro" id="IPR050482">
    <property type="entry name" value="Sensor_HK_TwoCompSys"/>
</dbReference>
<keyword evidence="7" id="KW-0067">ATP-binding</keyword>
<name>A0A919H7G2_9ACTN</name>
<keyword evidence="5" id="KW-0547">Nucleotide-binding</keyword>
<dbReference type="Proteomes" id="UP000600026">
    <property type="component" value="Unassembled WGS sequence"/>
</dbReference>
<dbReference type="CDD" id="cd16917">
    <property type="entry name" value="HATPase_UhpB-NarQ-NarX-like"/>
    <property type="match status" value="1"/>
</dbReference>
<sequence length="366" mass="38158">MTRRCLRRAAAAALPVGVAVVDGIVVNGPGPGPGLWVALGAAAALLLRTRLPELALVAGLPGLYLGYIAFAPLIALYCLADRRRSSVVAGAGAVVVALAQFLHYPVDGATELALDRETLLAALDSCVLGAGSVLLGRSARLRRDRLREVTESREREHRLLAERTLATERARLAREMHDVVAHKVGLIGLQAGALEVSGPDAAAVREGAGVIRELSVRTITELQHMVGVLRAAGGAGAELAPQPRLADIPALTRDSGLQVSLDAPGAPGGWPEAVERAAYRTVQEALTNVSKHAPGAEVHVRIRPVDGRLRVEIRNTASDGSCVPVDLPGGGHGLVGLRERAQLLGGTFRSGTVHGGGFLVRADFPV</sequence>
<dbReference type="PANTHER" id="PTHR24421">
    <property type="entry name" value="NITRATE/NITRITE SENSOR PROTEIN NARX-RELATED"/>
    <property type="match status" value="1"/>
</dbReference>
<evidence type="ECO:0000256" key="3">
    <source>
        <dbReference type="ARBA" id="ARBA00022553"/>
    </source>
</evidence>
<dbReference type="InterPro" id="IPR003594">
    <property type="entry name" value="HATPase_dom"/>
</dbReference>
<evidence type="ECO:0000259" key="10">
    <source>
        <dbReference type="Pfam" id="PF02518"/>
    </source>
</evidence>
<evidence type="ECO:0000256" key="1">
    <source>
        <dbReference type="ARBA" id="ARBA00000085"/>
    </source>
</evidence>
<keyword evidence="8" id="KW-0902">Two-component regulatory system</keyword>
<dbReference type="GO" id="GO:0005524">
    <property type="term" value="F:ATP binding"/>
    <property type="evidence" value="ECO:0007669"/>
    <property type="project" value="UniProtKB-KW"/>
</dbReference>
<comment type="caution">
    <text evidence="12">The sequence shown here is derived from an EMBL/GenBank/DDBJ whole genome shotgun (WGS) entry which is preliminary data.</text>
</comment>
<dbReference type="EC" id="2.7.13.3" evidence="2"/>
<feature type="transmembrane region" description="Helical" evidence="9">
    <location>
        <begin position="54"/>
        <end position="80"/>
    </location>
</feature>
<evidence type="ECO:0000256" key="6">
    <source>
        <dbReference type="ARBA" id="ARBA00022777"/>
    </source>
</evidence>
<dbReference type="Gene3D" id="1.20.5.1930">
    <property type="match status" value="1"/>
</dbReference>
<evidence type="ECO:0000256" key="7">
    <source>
        <dbReference type="ARBA" id="ARBA00022840"/>
    </source>
</evidence>
<dbReference type="PANTHER" id="PTHR24421:SF10">
    <property type="entry name" value="NITRATE_NITRITE SENSOR PROTEIN NARQ"/>
    <property type="match status" value="1"/>
</dbReference>
<accession>A0A919H7G2</accession>
<evidence type="ECO:0000256" key="8">
    <source>
        <dbReference type="ARBA" id="ARBA00023012"/>
    </source>
</evidence>
<keyword evidence="9" id="KW-1133">Transmembrane helix</keyword>
<feature type="transmembrane region" description="Helical" evidence="9">
    <location>
        <begin position="87"/>
        <end position="106"/>
    </location>
</feature>
<feature type="transmembrane region" description="Helical" evidence="9">
    <location>
        <begin position="118"/>
        <end position="136"/>
    </location>
</feature>
<reference evidence="12" key="1">
    <citation type="submission" date="2020-09" db="EMBL/GenBank/DDBJ databases">
        <title>Whole genome shotgun sequence of Streptomyces xanthophaeus NBRC 12829.</title>
        <authorList>
            <person name="Komaki H."/>
            <person name="Tamura T."/>
        </authorList>
    </citation>
    <scope>NUCLEOTIDE SEQUENCE</scope>
    <source>
        <strain evidence="12">NBRC 12829</strain>
    </source>
</reference>
<dbReference type="SUPFAM" id="SSF55874">
    <property type="entry name" value="ATPase domain of HSP90 chaperone/DNA topoisomerase II/histidine kinase"/>
    <property type="match status" value="1"/>
</dbReference>
<evidence type="ECO:0000256" key="4">
    <source>
        <dbReference type="ARBA" id="ARBA00022679"/>
    </source>
</evidence>
<evidence type="ECO:0000256" key="2">
    <source>
        <dbReference type="ARBA" id="ARBA00012438"/>
    </source>
</evidence>
<dbReference type="GO" id="GO:0016020">
    <property type="term" value="C:membrane"/>
    <property type="evidence" value="ECO:0007669"/>
    <property type="project" value="InterPro"/>
</dbReference>
<keyword evidence="13" id="KW-1185">Reference proteome</keyword>
<organism evidence="12 13">
    <name type="scientific">Streptomyces xanthophaeus</name>
    <dbReference type="NCBI Taxonomy" id="67385"/>
    <lineage>
        <taxon>Bacteria</taxon>
        <taxon>Bacillati</taxon>
        <taxon>Actinomycetota</taxon>
        <taxon>Actinomycetes</taxon>
        <taxon>Kitasatosporales</taxon>
        <taxon>Streptomycetaceae</taxon>
        <taxon>Streptomyces</taxon>
    </lineage>
</organism>
<dbReference type="InterPro" id="IPR011712">
    <property type="entry name" value="Sig_transdc_His_kin_sub3_dim/P"/>
</dbReference>
<keyword evidence="6 12" id="KW-0418">Kinase</keyword>
<evidence type="ECO:0000313" key="13">
    <source>
        <dbReference type="Proteomes" id="UP000600026"/>
    </source>
</evidence>
<feature type="domain" description="Signal transduction histidine kinase subgroup 3 dimerisation and phosphoacceptor" evidence="11">
    <location>
        <begin position="168"/>
        <end position="232"/>
    </location>
</feature>
<dbReference type="GO" id="GO:0046983">
    <property type="term" value="F:protein dimerization activity"/>
    <property type="evidence" value="ECO:0007669"/>
    <property type="project" value="InterPro"/>
</dbReference>
<dbReference type="Pfam" id="PF02518">
    <property type="entry name" value="HATPase_c"/>
    <property type="match status" value="1"/>
</dbReference>
<dbReference type="EMBL" id="BNEE01000006">
    <property type="protein sequence ID" value="GHI88914.1"/>
    <property type="molecule type" value="Genomic_DNA"/>
</dbReference>
<comment type="catalytic activity">
    <reaction evidence="1">
        <text>ATP + protein L-histidine = ADP + protein N-phospho-L-histidine.</text>
        <dbReference type="EC" id="2.7.13.3"/>
    </reaction>
</comment>
<dbReference type="OrthoDB" id="227596at2"/>
<dbReference type="GO" id="GO:0000155">
    <property type="term" value="F:phosphorelay sensor kinase activity"/>
    <property type="evidence" value="ECO:0007669"/>
    <property type="project" value="InterPro"/>
</dbReference>
<keyword evidence="9" id="KW-0472">Membrane</keyword>
<dbReference type="Gene3D" id="3.30.565.10">
    <property type="entry name" value="Histidine kinase-like ATPase, C-terminal domain"/>
    <property type="match status" value="1"/>
</dbReference>
<evidence type="ECO:0000256" key="5">
    <source>
        <dbReference type="ARBA" id="ARBA00022741"/>
    </source>
</evidence>
<evidence type="ECO:0000313" key="12">
    <source>
        <dbReference type="EMBL" id="GHI88914.1"/>
    </source>
</evidence>
<evidence type="ECO:0000259" key="11">
    <source>
        <dbReference type="Pfam" id="PF07730"/>
    </source>
</evidence>
<dbReference type="RefSeq" id="WP_051901780.1">
    <property type="nucleotide sequence ID" value="NZ_BNEE01000006.1"/>
</dbReference>